<dbReference type="SUPFAM" id="SSF52540">
    <property type="entry name" value="P-loop containing nucleoside triphosphate hydrolases"/>
    <property type="match status" value="1"/>
</dbReference>
<dbReference type="GO" id="GO:0016787">
    <property type="term" value="F:hydrolase activity"/>
    <property type="evidence" value="ECO:0007669"/>
    <property type="project" value="UniProtKB-KW"/>
</dbReference>
<feature type="domain" description="J" evidence="32">
    <location>
        <begin position="6"/>
        <end position="70"/>
    </location>
</feature>
<evidence type="ECO:0000256" key="11">
    <source>
        <dbReference type="ARBA" id="ARBA00022723"/>
    </source>
</evidence>
<comment type="subcellular location">
    <subcellularLocation>
        <location evidence="2">Host nucleus</location>
    </subcellularLocation>
</comment>
<organism evidence="36 37">
    <name type="scientific">Finch polyomavirus</name>
    <dbReference type="NCBI Taxonomy" id="349564"/>
    <lineage>
        <taxon>Viruses</taxon>
        <taxon>Monodnaviria</taxon>
        <taxon>Shotokuvirae</taxon>
        <taxon>Cossaviricota</taxon>
        <taxon>Papovaviricetes</taxon>
        <taxon>Sepolyvirales</taxon>
        <taxon>Polyomaviridae</taxon>
        <taxon>Gammapolyomavirus</taxon>
        <taxon>Gammapolyomavirus pypyrrhula</taxon>
    </lineage>
</organism>
<feature type="domain" description="T-ag D1-type" evidence="35">
    <location>
        <begin position="297"/>
        <end position="395"/>
    </location>
</feature>
<evidence type="ECO:0000256" key="26">
    <source>
        <dbReference type="ARBA" id="ARBA00034808"/>
    </source>
</evidence>
<dbReference type="SUPFAM" id="SSF55464">
    <property type="entry name" value="Origin of replication-binding domain, RBD-like"/>
    <property type="match status" value="1"/>
</dbReference>
<evidence type="ECO:0000256" key="6">
    <source>
        <dbReference type="ARBA" id="ARBA00022553"/>
    </source>
</evidence>
<dbReference type="PRINTS" id="PR00625">
    <property type="entry name" value="JDOMAIN"/>
</dbReference>
<evidence type="ECO:0000256" key="19">
    <source>
        <dbReference type="ARBA" id="ARBA00023125"/>
    </source>
</evidence>
<evidence type="ECO:0000256" key="4">
    <source>
        <dbReference type="ARBA" id="ARBA00022504"/>
    </source>
</evidence>
<evidence type="ECO:0000256" key="3">
    <source>
        <dbReference type="ARBA" id="ARBA00018805"/>
    </source>
</evidence>
<keyword evidence="15" id="KW-0347">Helicase</keyword>
<keyword evidence="9" id="KW-1090">Inhibition of host innate immune response by virus</keyword>
<keyword evidence="12" id="KW-0547">Nucleotide-binding</keyword>
<dbReference type="PROSITE" id="PS51206">
    <property type="entry name" value="SF3_HELICASE_1"/>
    <property type="match status" value="1"/>
</dbReference>
<evidence type="ECO:0000256" key="24">
    <source>
        <dbReference type="ARBA" id="ARBA00023318"/>
    </source>
</evidence>
<keyword evidence="5" id="KW-0244">Early protein</keyword>
<keyword evidence="19 29" id="KW-0238">DNA-binding</keyword>
<name>A0A0A1DXM6_9POLY</name>
<evidence type="ECO:0000259" key="35">
    <source>
        <dbReference type="PROSITE" id="PS51341"/>
    </source>
</evidence>
<sequence>MSTLQKLIDLLGLPPSATEVDVRSAYRKKALEFHPDKGGDPERMKELNRLMDEFRHSQSLFCDETLDSDSDDGDSPGPSQRTSTPEPGTGKDSGHGTFEPEVNSWHAIDYDRAYCRLMELKWCLGSFFTSTERRKQGLTPEYLELKRRFQAVPWRAESSQASFGTPPKRGPPHIDLPASIEACLLTAKSVQSCPDAHLIITTCNKLQNLRPQLMTNFTTRGHIQAVWDSSYALFVILMERPTRVSTVGNFCKKHCTVSLCIVRGIKKNGVGALLRAMQEHPAIDVEQAIFPDDGPDEKQFNQALLNGYAISLDCTDALLLLAVYKRLARPVEACPDCAKERETAKRQRTSHLEDHPAHQKNAALFLGLRDQKRVCQCAVDGVLAEKRFKQATMTRNDRFTERLKETLKGIDKFLHEDTETIDQYVAAILMLNMLVPRVTDIADILETMVRNPPKKRYYIFRGPVNTGKTTVAAAILNLCTGASLNVNGTPERLQFELGCAIDQYMVLFEDVKGQSRKEGSGLPTGLGMMNLDNLRDHLEGSVPVNLERKHQNKASQVFPPGLITMNDYYIPQTVLARTRAVVEFHHNDGFARAVANNPDVVEARILTKAETLLALLLINRESEERLSKQVRLDFETTIDCLKFEVEQRIWKYLYNLHAGLPYDHED</sequence>
<evidence type="ECO:0000256" key="20">
    <source>
        <dbReference type="ARBA" id="ARBA00023235"/>
    </source>
</evidence>
<keyword evidence="16" id="KW-1114">Inhibition of host interferon signaling pathway by virus</keyword>
<evidence type="ECO:0000256" key="16">
    <source>
        <dbReference type="ARBA" id="ARBA00022830"/>
    </source>
</evidence>
<keyword evidence="7" id="KW-1048">Host nucleus</keyword>
<dbReference type="CDD" id="cd06257">
    <property type="entry name" value="DnaJ"/>
    <property type="match status" value="1"/>
</dbReference>
<dbReference type="GO" id="GO:0003688">
    <property type="term" value="F:DNA replication origin binding"/>
    <property type="evidence" value="ECO:0007669"/>
    <property type="project" value="InterPro"/>
</dbReference>
<dbReference type="GO" id="GO:0042025">
    <property type="term" value="C:host cell nucleus"/>
    <property type="evidence" value="ECO:0007669"/>
    <property type="project" value="UniProtKB-SubCell"/>
</dbReference>
<dbReference type="InterPro" id="IPR036869">
    <property type="entry name" value="J_dom_sf"/>
</dbReference>
<dbReference type="InterPro" id="IPR014015">
    <property type="entry name" value="Helicase_SF3_DNA-vir"/>
</dbReference>
<evidence type="ECO:0000256" key="14">
    <source>
        <dbReference type="ARBA" id="ARBA00022801"/>
    </source>
</evidence>
<dbReference type="GO" id="GO:0006260">
    <property type="term" value="P:DNA replication"/>
    <property type="evidence" value="ECO:0007669"/>
    <property type="project" value="UniProtKB-KW"/>
</dbReference>
<keyword evidence="17" id="KW-0862">Zinc</keyword>
<dbReference type="Gene3D" id="1.20.1050.70">
    <property type="entry name" value="Large T antigen, SV40, domain 3"/>
    <property type="match status" value="1"/>
</dbReference>
<keyword evidence="22" id="KW-0899">Viral immunoevasion</keyword>
<dbReference type="Pfam" id="PF02217">
    <property type="entry name" value="T_Ag_DNA_bind"/>
    <property type="match status" value="1"/>
</dbReference>
<evidence type="ECO:0000256" key="15">
    <source>
        <dbReference type="ARBA" id="ARBA00022806"/>
    </source>
</evidence>
<evidence type="ECO:0000256" key="21">
    <source>
        <dbReference type="ARBA" id="ARBA00023258"/>
    </source>
</evidence>
<evidence type="ECO:0000256" key="28">
    <source>
        <dbReference type="ARBA" id="ARBA00048988"/>
    </source>
</evidence>
<dbReference type="EMBL" id="KC660158">
    <property type="protein sequence ID" value="AIY22135.1"/>
    <property type="molecule type" value="Genomic_DNA"/>
</dbReference>
<dbReference type="GO" id="GO:0005524">
    <property type="term" value="F:ATP binding"/>
    <property type="evidence" value="ECO:0007669"/>
    <property type="project" value="UniProtKB-KW"/>
</dbReference>
<keyword evidence="6" id="KW-0597">Phosphoprotein</keyword>
<dbReference type="Gene3D" id="3.40.50.300">
    <property type="entry name" value="P-loop containing nucleotide triphosphate hydrolases"/>
    <property type="match status" value="1"/>
</dbReference>
<dbReference type="GO" id="GO:0043138">
    <property type="term" value="F:3'-5' DNA helicase activity"/>
    <property type="evidence" value="ECO:0007669"/>
    <property type="project" value="UniProtKB-EC"/>
</dbReference>
<evidence type="ECO:0000256" key="29">
    <source>
        <dbReference type="PROSITE-ProRule" id="PRU00620"/>
    </source>
</evidence>
<evidence type="ECO:0000256" key="7">
    <source>
        <dbReference type="ARBA" id="ARBA00022562"/>
    </source>
</evidence>
<protein>
    <recommendedName>
        <fullName evidence="3">Large T antigen</fullName>
        <ecNumber evidence="26">5.6.2.4</ecNumber>
    </recommendedName>
    <alternativeName>
        <fullName evidence="27">DNA 3'-5' helicase large T antigen</fullName>
    </alternativeName>
</protein>
<dbReference type="Pfam" id="PF00226">
    <property type="entry name" value="DnaJ"/>
    <property type="match status" value="1"/>
</dbReference>
<evidence type="ECO:0000256" key="10">
    <source>
        <dbReference type="ARBA" id="ARBA00022705"/>
    </source>
</evidence>
<dbReference type="GO" id="GO:0039645">
    <property type="term" value="P:symbiont-mediated perturbation of host cell cycle G1/S transition checkpoint"/>
    <property type="evidence" value="ECO:0007669"/>
    <property type="project" value="UniProtKB-KW"/>
</dbReference>
<evidence type="ECO:0000256" key="5">
    <source>
        <dbReference type="ARBA" id="ARBA00022518"/>
    </source>
</evidence>
<feature type="domain" description="SF3 helicase" evidence="33">
    <location>
        <begin position="436"/>
        <end position="597"/>
    </location>
</feature>
<dbReference type="PROSITE" id="PS51341">
    <property type="entry name" value="ZF_LTAG_D1"/>
    <property type="match status" value="1"/>
</dbReference>
<keyword evidence="11" id="KW-0479">Metal-binding</keyword>
<dbReference type="Pfam" id="PF06431">
    <property type="entry name" value="Polyoma_lg_T_C"/>
    <property type="match status" value="1"/>
</dbReference>
<evidence type="ECO:0000256" key="30">
    <source>
        <dbReference type="PROSITE-ProRule" id="PRU00671"/>
    </source>
</evidence>
<dbReference type="SUPFAM" id="SSF46565">
    <property type="entry name" value="Chaperone J-domain"/>
    <property type="match status" value="1"/>
</dbReference>
<feature type="region of interest" description="Disordered" evidence="31">
    <location>
        <begin position="65"/>
        <end position="100"/>
    </location>
</feature>
<keyword evidence="24" id="KW-1096">Inhibition of host JAK1 by virus</keyword>
<evidence type="ECO:0000256" key="2">
    <source>
        <dbReference type="ARBA" id="ARBA00004147"/>
    </source>
</evidence>
<dbReference type="PROSITE" id="PS51287">
    <property type="entry name" value="T_AG_OBD"/>
    <property type="match status" value="1"/>
</dbReference>
<keyword evidence="4" id="KW-1121">Modulation of host cell cycle by virus</keyword>
<comment type="catalytic activity">
    <reaction evidence="25">
        <text>Couples ATP hydrolysis with the unwinding of duplex DNA by translocating in the 3'-5' direction.</text>
        <dbReference type="EC" id="5.6.2.4"/>
    </reaction>
</comment>
<dbReference type="PROSITE" id="PS50076">
    <property type="entry name" value="DNAJ_2"/>
    <property type="match status" value="1"/>
</dbReference>
<evidence type="ECO:0000256" key="22">
    <source>
        <dbReference type="ARBA" id="ARBA00023280"/>
    </source>
</evidence>
<dbReference type="GO" id="GO:0052170">
    <property type="term" value="P:symbiont-mediated suppression of host innate immune response"/>
    <property type="evidence" value="ECO:0007669"/>
    <property type="project" value="UniProtKB-KW"/>
</dbReference>
<evidence type="ECO:0000259" key="32">
    <source>
        <dbReference type="PROSITE" id="PS50076"/>
    </source>
</evidence>
<evidence type="ECO:0000256" key="17">
    <source>
        <dbReference type="ARBA" id="ARBA00022833"/>
    </source>
</evidence>
<dbReference type="InterPro" id="IPR001623">
    <property type="entry name" value="DnaJ_domain"/>
</dbReference>
<dbReference type="GO" id="GO:0039576">
    <property type="term" value="P:symbiont-mediated suppression of host JAK-STAT cascade via inhibition of JAK1 activity"/>
    <property type="evidence" value="ECO:0007669"/>
    <property type="project" value="UniProtKB-KW"/>
</dbReference>
<dbReference type="GO" id="GO:0008270">
    <property type="term" value="F:zinc ion binding"/>
    <property type="evidence" value="ECO:0007669"/>
    <property type="project" value="UniProtKB-KW"/>
</dbReference>
<reference evidence="36 37" key="1">
    <citation type="submission" date="2014-11" db="EMBL/GenBank/DDBJ databases">
        <title>Polyomavirus infection in nestling Gouldian finches (Erythrura [Chloebia] gouldiae).</title>
        <authorList>
            <person name="Circella E."/>
            <person name="Pugliese N."/>
            <person name="Caroli A."/>
            <person name="Legretto M."/>
            <person name="Bozzo G."/>
            <person name="Camarda A."/>
        </authorList>
    </citation>
    <scope>NUCLEOTIDE SEQUENCE [LARGE SCALE GENOMIC DNA]</scope>
    <source>
        <strain evidence="36">1-2012</strain>
    </source>
</reference>
<dbReference type="InterPro" id="IPR010932">
    <property type="entry name" value="Lg_T_Ag_Polyomavir_C"/>
</dbReference>
<evidence type="ECO:0000256" key="23">
    <source>
        <dbReference type="ARBA" id="ARBA00023309"/>
    </source>
</evidence>
<feature type="domain" description="T-ag OBD" evidence="34">
    <location>
        <begin position="177"/>
        <end position="295"/>
    </location>
</feature>
<evidence type="ECO:0000256" key="27">
    <source>
        <dbReference type="ARBA" id="ARBA00045019"/>
    </source>
</evidence>
<feature type="compositionally biased region" description="Acidic residues" evidence="31">
    <location>
        <begin position="65"/>
        <end position="74"/>
    </location>
</feature>
<dbReference type="SMART" id="SM00271">
    <property type="entry name" value="DnaJ"/>
    <property type="match status" value="1"/>
</dbReference>
<evidence type="ECO:0000259" key="33">
    <source>
        <dbReference type="PROSITE" id="PS51206"/>
    </source>
</evidence>
<keyword evidence="14" id="KW-0378">Hydrolase</keyword>
<evidence type="ECO:0000313" key="36">
    <source>
        <dbReference type="EMBL" id="AIY22135.1"/>
    </source>
</evidence>
<evidence type="ECO:0000256" key="13">
    <source>
        <dbReference type="ARBA" id="ARBA00022771"/>
    </source>
</evidence>
<proteinExistence type="predicted"/>
<evidence type="ECO:0000256" key="8">
    <source>
        <dbReference type="ARBA" id="ARBA00022581"/>
    </source>
</evidence>
<dbReference type="InterPro" id="IPR016392">
    <property type="entry name" value="Lg_T_Ag_polyomavir"/>
</dbReference>
<evidence type="ECO:0000256" key="9">
    <source>
        <dbReference type="ARBA" id="ARBA00022632"/>
    </source>
</evidence>
<keyword evidence="21" id="KW-0922">Interferon antiviral system evasion</keyword>
<keyword evidence="13 30" id="KW-0863">Zinc-finger</keyword>
<keyword evidence="18" id="KW-0067">ATP-binding</keyword>
<dbReference type="InterPro" id="IPR037102">
    <property type="entry name" value="Znf_lg_T-Ag_D1_dom_sf"/>
</dbReference>
<dbReference type="Gene3D" id="1.10.10.510">
    <property type="entry name" value="Zinc finger, large T-antigen D1 domain"/>
    <property type="match status" value="1"/>
</dbReference>
<comment type="catalytic activity">
    <reaction evidence="28">
        <text>ATP + H2O = ADP + phosphate + H(+)</text>
        <dbReference type="Rhea" id="RHEA:13065"/>
        <dbReference type="ChEBI" id="CHEBI:15377"/>
        <dbReference type="ChEBI" id="CHEBI:15378"/>
        <dbReference type="ChEBI" id="CHEBI:30616"/>
        <dbReference type="ChEBI" id="CHEBI:43474"/>
        <dbReference type="ChEBI" id="CHEBI:456216"/>
        <dbReference type="EC" id="5.6.2.4"/>
    </reaction>
</comment>
<evidence type="ECO:0000256" key="25">
    <source>
        <dbReference type="ARBA" id="ARBA00034617"/>
    </source>
</evidence>
<comment type="cofactor">
    <cofactor evidence="1">
        <name>Mg(2+)</name>
        <dbReference type="ChEBI" id="CHEBI:18420"/>
    </cofactor>
</comment>
<evidence type="ECO:0000259" key="34">
    <source>
        <dbReference type="PROSITE" id="PS51287"/>
    </source>
</evidence>
<evidence type="ECO:0000313" key="37">
    <source>
        <dbReference type="Proteomes" id="UP000126417"/>
    </source>
</evidence>
<dbReference type="EC" id="5.6.2.4" evidence="26"/>
<keyword evidence="8" id="KW-0945">Host-virus interaction</keyword>
<dbReference type="InterPro" id="IPR017910">
    <property type="entry name" value="Znf_lg_T-Ag_D1-typ"/>
</dbReference>
<dbReference type="Gene3D" id="1.10.287.110">
    <property type="entry name" value="DnaJ domain"/>
    <property type="match status" value="1"/>
</dbReference>
<evidence type="ECO:0000256" key="1">
    <source>
        <dbReference type="ARBA" id="ARBA00001946"/>
    </source>
</evidence>
<accession>A0A0A1DXM6</accession>
<dbReference type="PIRSF" id="PIRSF003368">
    <property type="entry name" value="Large_T_antigen_polyomaV"/>
    <property type="match status" value="1"/>
</dbReference>
<dbReference type="Proteomes" id="UP000126417">
    <property type="component" value="Genome"/>
</dbReference>
<evidence type="ECO:0000256" key="12">
    <source>
        <dbReference type="ARBA" id="ARBA00022741"/>
    </source>
</evidence>
<dbReference type="Gene3D" id="3.40.1310.20">
    <property type="match status" value="1"/>
</dbReference>
<dbReference type="InterPro" id="IPR027417">
    <property type="entry name" value="P-loop_NTPase"/>
</dbReference>
<evidence type="ECO:0000256" key="31">
    <source>
        <dbReference type="SAM" id="MobiDB-lite"/>
    </source>
</evidence>
<feature type="DNA-binding region" description="T-ag OBD" evidence="29">
    <location>
        <begin position="177"/>
        <end position="295"/>
    </location>
</feature>
<keyword evidence="10" id="KW-0235">DNA replication</keyword>
<keyword evidence="23" id="KW-1078">G1/S host cell cycle checkpoint dysregulation by virus</keyword>
<dbReference type="InterPro" id="IPR003133">
    <property type="entry name" value="T_Ag_DNA-bd"/>
</dbReference>
<dbReference type="GO" id="GO:0039502">
    <property type="term" value="P:symbiont-mediated suppression of host type I interferon-mediated signaling pathway"/>
    <property type="evidence" value="ECO:0007669"/>
    <property type="project" value="UniProtKB-KW"/>
</dbReference>
<keyword evidence="20" id="KW-0413">Isomerase</keyword>
<evidence type="ECO:0000256" key="18">
    <source>
        <dbReference type="ARBA" id="ARBA00022840"/>
    </source>
</evidence>